<gene>
    <name evidence="2" type="ORF">AMTR_s00063p00212800</name>
</gene>
<dbReference type="AlphaFoldDB" id="U5D4G1"/>
<organism evidence="2 3">
    <name type="scientific">Amborella trichopoda</name>
    <dbReference type="NCBI Taxonomy" id="13333"/>
    <lineage>
        <taxon>Eukaryota</taxon>
        <taxon>Viridiplantae</taxon>
        <taxon>Streptophyta</taxon>
        <taxon>Embryophyta</taxon>
        <taxon>Tracheophyta</taxon>
        <taxon>Spermatophyta</taxon>
        <taxon>Magnoliopsida</taxon>
        <taxon>Amborellales</taxon>
        <taxon>Amborellaceae</taxon>
        <taxon>Amborella</taxon>
    </lineage>
</organism>
<evidence type="ECO:0000313" key="2">
    <source>
        <dbReference type="EMBL" id="ERN16312.1"/>
    </source>
</evidence>
<protein>
    <submittedName>
        <fullName evidence="2">Uncharacterized protein</fullName>
    </submittedName>
</protein>
<sequence>MKHQIENLIEKGGIKVAKPGEPVKEANKKMGIYVNPLSNNNPQLSTQLVMVTPTSAVDPKGTAFVSAIQEEAYFLDSSLFIFPSDIPVITRPRVLREAAPQESLPWYQSATTLLNKESKEESQSSLIELGVINVKGGYPTRKVIKLEGAYEEANTWIKDEPSFLLTDGSITASRTRPFELYISTRPTRFLTNFGNSTFNEHKYLPVEDYFARLDLGSQGASSSQGYVAPTSHEGQGQNSSFSRLTSNSLEGFQRCQQIPVSKKE</sequence>
<feature type="region of interest" description="Disordered" evidence="1">
    <location>
        <begin position="221"/>
        <end position="243"/>
    </location>
</feature>
<dbReference type="EMBL" id="KI392467">
    <property type="protein sequence ID" value="ERN16312.1"/>
    <property type="molecule type" value="Genomic_DNA"/>
</dbReference>
<reference evidence="3" key="1">
    <citation type="journal article" date="2013" name="Science">
        <title>The Amborella genome and the evolution of flowering plants.</title>
        <authorList>
            <consortium name="Amborella Genome Project"/>
        </authorList>
    </citation>
    <scope>NUCLEOTIDE SEQUENCE [LARGE SCALE GENOMIC DNA]</scope>
</reference>
<accession>U5D4G1</accession>
<feature type="compositionally biased region" description="Polar residues" evidence="1">
    <location>
        <begin position="232"/>
        <end position="243"/>
    </location>
</feature>
<dbReference type="Proteomes" id="UP000017836">
    <property type="component" value="Unassembled WGS sequence"/>
</dbReference>
<evidence type="ECO:0000256" key="1">
    <source>
        <dbReference type="SAM" id="MobiDB-lite"/>
    </source>
</evidence>
<proteinExistence type="predicted"/>
<name>U5D4G1_AMBTC</name>
<evidence type="ECO:0000313" key="3">
    <source>
        <dbReference type="Proteomes" id="UP000017836"/>
    </source>
</evidence>
<dbReference type="HOGENOM" id="CLU_1055006_0_0_1"/>
<keyword evidence="3" id="KW-1185">Reference proteome</keyword>
<dbReference type="Gramene" id="ERN16312">
    <property type="protein sequence ID" value="ERN16312"/>
    <property type="gene ID" value="AMTR_s00063p00212800"/>
</dbReference>